<gene>
    <name evidence="5" type="ORF">RN001_009046</name>
</gene>
<reference evidence="6" key="1">
    <citation type="submission" date="2023-01" db="EMBL/GenBank/DDBJ databases">
        <title>Key to firefly adult light organ development and bioluminescence: homeobox transcription factors regulate luciferase expression and transportation to peroxisome.</title>
        <authorList>
            <person name="Fu X."/>
        </authorList>
    </citation>
    <scope>NUCLEOTIDE SEQUENCE [LARGE SCALE GENOMIC DNA]</scope>
</reference>
<keyword evidence="6" id="KW-1185">Reference proteome</keyword>
<keyword evidence="1 2" id="KW-0482">Metalloprotease</keyword>
<feature type="compositionally biased region" description="Acidic residues" evidence="3">
    <location>
        <begin position="281"/>
        <end position="293"/>
    </location>
</feature>
<dbReference type="InterPro" id="IPR024079">
    <property type="entry name" value="MetalloPept_cat_dom_sf"/>
</dbReference>
<dbReference type="Proteomes" id="UP001353858">
    <property type="component" value="Unassembled WGS sequence"/>
</dbReference>
<dbReference type="InterPro" id="IPR034035">
    <property type="entry name" value="Astacin-like_dom"/>
</dbReference>
<feature type="region of interest" description="Disordered" evidence="3">
    <location>
        <begin position="256"/>
        <end position="305"/>
    </location>
</feature>
<feature type="domain" description="Peptidase M12A" evidence="4">
    <location>
        <begin position="48"/>
        <end position="243"/>
    </location>
</feature>
<comment type="caution">
    <text evidence="1">Lacks conserved residue(s) required for the propagation of feature annotation.</text>
</comment>
<dbReference type="SUPFAM" id="SSF55486">
    <property type="entry name" value="Metalloproteases ('zincins'), catalytic domain"/>
    <property type="match status" value="1"/>
</dbReference>
<keyword evidence="1 2" id="KW-0479">Metal-binding</keyword>
<dbReference type="EMBL" id="JARPUR010000004">
    <property type="protein sequence ID" value="KAK4876540.1"/>
    <property type="molecule type" value="Genomic_DNA"/>
</dbReference>
<dbReference type="InterPro" id="IPR001506">
    <property type="entry name" value="Peptidase_M12A"/>
</dbReference>
<dbReference type="PANTHER" id="PTHR10127:SF814">
    <property type="entry name" value="MEPRIN A SUBUNIT BETA"/>
    <property type="match status" value="1"/>
</dbReference>
<keyword evidence="2" id="KW-0732">Signal</keyword>
<dbReference type="GO" id="GO:0004222">
    <property type="term" value="F:metalloendopeptidase activity"/>
    <property type="evidence" value="ECO:0007669"/>
    <property type="project" value="UniProtKB-UniRule"/>
</dbReference>
<evidence type="ECO:0000259" key="4">
    <source>
        <dbReference type="PROSITE" id="PS51864"/>
    </source>
</evidence>
<protein>
    <recommendedName>
        <fullName evidence="2">Metalloendopeptidase</fullName>
        <ecNumber evidence="2">3.4.24.-</ecNumber>
    </recommendedName>
</protein>
<organism evidence="5 6">
    <name type="scientific">Aquatica leii</name>
    <dbReference type="NCBI Taxonomy" id="1421715"/>
    <lineage>
        <taxon>Eukaryota</taxon>
        <taxon>Metazoa</taxon>
        <taxon>Ecdysozoa</taxon>
        <taxon>Arthropoda</taxon>
        <taxon>Hexapoda</taxon>
        <taxon>Insecta</taxon>
        <taxon>Pterygota</taxon>
        <taxon>Neoptera</taxon>
        <taxon>Endopterygota</taxon>
        <taxon>Coleoptera</taxon>
        <taxon>Polyphaga</taxon>
        <taxon>Elateriformia</taxon>
        <taxon>Elateroidea</taxon>
        <taxon>Lampyridae</taxon>
        <taxon>Luciolinae</taxon>
        <taxon>Aquatica</taxon>
    </lineage>
</organism>
<sequence length="305" mass="34730">MKIILFGVVAVFATVQVQSIPLPENDQNDWIHSGKFEGDMMLGHGQKNGLLEAKYRWSNREIPYEIGPEYTAAEREFIKNALSVFNQTCLKVRERVSTDKNYVLITGQEKGCWSYVGVQGGMQKLNMNQTCCCKTSTTVVHEFLHTVGFYHMQSNFNRDDYVTILYENIIKGEEFNFQKYTSNYVTDFGLPYDYGSIMHYPRKAFSISYYLDTIVPKDPTAVIGEATQMSAIDLAKIKAIYLSEKEIFAEISKIEAGESDSESIDDSDSETEDAILSYHDYEDEPSDSYENDDDMKVSLEDESLG</sequence>
<feature type="binding site" evidence="1">
    <location>
        <position position="145"/>
    </location>
    <ligand>
        <name>Zn(2+)</name>
        <dbReference type="ChEBI" id="CHEBI:29105"/>
        <note>catalytic</note>
    </ligand>
</feature>
<feature type="compositionally biased region" description="Acidic residues" evidence="3">
    <location>
        <begin position="257"/>
        <end position="273"/>
    </location>
</feature>
<feature type="signal peptide" evidence="2">
    <location>
        <begin position="1"/>
        <end position="19"/>
    </location>
</feature>
<dbReference type="Gene3D" id="3.40.390.10">
    <property type="entry name" value="Collagenase (Catalytic Domain)"/>
    <property type="match status" value="1"/>
</dbReference>
<evidence type="ECO:0000256" key="1">
    <source>
        <dbReference type="PROSITE-ProRule" id="PRU01211"/>
    </source>
</evidence>
<feature type="chain" id="PRO_5042667022" description="Metalloendopeptidase" evidence="2">
    <location>
        <begin position="20"/>
        <end position="305"/>
    </location>
</feature>
<dbReference type="GO" id="GO:0006508">
    <property type="term" value="P:proteolysis"/>
    <property type="evidence" value="ECO:0007669"/>
    <property type="project" value="UniProtKB-KW"/>
</dbReference>
<dbReference type="PANTHER" id="PTHR10127">
    <property type="entry name" value="DISCOIDIN, CUB, EGF, LAMININ , AND ZINC METALLOPROTEASE DOMAIN CONTAINING"/>
    <property type="match status" value="1"/>
</dbReference>
<feature type="binding site" evidence="1">
    <location>
        <position position="151"/>
    </location>
    <ligand>
        <name>Zn(2+)</name>
        <dbReference type="ChEBI" id="CHEBI:29105"/>
        <note>catalytic</note>
    </ligand>
</feature>
<accession>A0AAN7SPQ7</accession>
<dbReference type="SMART" id="SM00235">
    <property type="entry name" value="ZnMc"/>
    <property type="match status" value="1"/>
</dbReference>
<dbReference type="AlphaFoldDB" id="A0AAN7SPQ7"/>
<keyword evidence="1 2" id="KW-0378">Hydrolase</keyword>
<dbReference type="PROSITE" id="PS51864">
    <property type="entry name" value="ASTACIN"/>
    <property type="match status" value="1"/>
</dbReference>
<dbReference type="GO" id="GO:0008270">
    <property type="term" value="F:zinc ion binding"/>
    <property type="evidence" value="ECO:0007669"/>
    <property type="project" value="UniProtKB-UniRule"/>
</dbReference>
<dbReference type="InterPro" id="IPR006026">
    <property type="entry name" value="Peptidase_Metallo"/>
</dbReference>
<comment type="caution">
    <text evidence="5">The sequence shown here is derived from an EMBL/GenBank/DDBJ whole genome shotgun (WGS) entry which is preliminary data.</text>
</comment>
<dbReference type="PRINTS" id="PR00480">
    <property type="entry name" value="ASTACIN"/>
</dbReference>
<evidence type="ECO:0000313" key="6">
    <source>
        <dbReference type="Proteomes" id="UP001353858"/>
    </source>
</evidence>
<keyword evidence="1 2" id="KW-0645">Protease</keyword>
<dbReference type="EC" id="3.4.24.-" evidence="2"/>
<dbReference type="Pfam" id="PF01400">
    <property type="entry name" value="Astacin"/>
    <property type="match status" value="1"/>
</dbReference>
<comment type="cofactor">
    <cofactor evidence="1 2">
        <name>Zn(2+)</name>
        <dbReference type="ChEBI" id="CHEBI:29105"/>
    </cofactor>
    <text evidence="1 2">Binds 1 zinc ion per subunit.</text>
</comment>
<keyword evidence="1 2" id="KW-0862">Zinc</keyword>
<evidence type="ECO:0000313" key="5">
    <source>
        <dbReference type="EMBL" id="KAK4876540.1"/>
    </source>
</evidence>
<evidence type="ECO:0000256" key="2">
    <source>
        <dbReference type="RuleBase" id="RU361183"/>
    </source>
</evidence>
<dbReference type="CDD" id="cd04280">
    <property type="entry name" value="ZnMc_astacin_like"/>
    <property type="match status" value="1"/>
</dbReference>
<proteinExistence type="predicted"/>
<feature type="binding site" evidence="1">
    <location>
        <position position="141"/>
    </location>
    <ligand>
        <name>Zn(2+)</name>
        <dbReference type="ChEBI" id="CHEBI:29105"/>
        <note>catalytic</note>
    </ligand>
</feature>
<evidence type="ECO:0000256" key="3">
    <source>
        <dbReference type="SAM" id="MobiDB-lite"/>
    </source>
</evidence>
<name>A0AAN7SPQ7_9COLE</name>
<feature type="active site" evidence="1">
    <location>
        <position position="142"/>
    </location>
</feature>